<accession>A0A177AQY2</accession>
<organism evidence="1 2">
    <name type="scientific">Intoshia linei</name>
    <dbReference type="NCBI Taxonomy" id="1819745"/>
    <lineage>
        <taxon>Eukaryota</taxon>
        <taxon>Metazoa</taxon>
        <taxon>Spiralia</taxon>
        <taxon>Lophotrochozoa</taxon>
        <taxon>Mesozoa</taxon>
        <taxon>Orthonectida</taxon>
        <taxon>Rhopaluridae</taxon>
        <taxon>Intoshia</taxon>
    </lineage>
</organism>
<evidence type="ECO:0000313" key="1">
    <source>
        <dbReference type="EMBL" id="OAF64416.1"/>
    </source>
</evidence>
<dbReference type="Proteomes" id="UP000078046">
    <property type="component" value="Unassembled WGS sequence"/>
</dbReference>
<keyword evidence="2" id="KW-1185">Reference proteome</keyword>
<proteinExistence type="predicted"/>
<gene>
    <name evidence="1" type="ORF">A3Q56_07854</name>
</gene>
<evidence type="ECO:0000313" key="2">
    <source>
        <dbReference type="Proteomes" id="UP000078046"/>
    </source>
</evidence>
<comment type="caution">
    <text evidence="1">The sequence shown here is derived from an EMBL/GenBank/DDBJ whole genome shotgun (WGS) entry which is preliminary data.</text>
</comment>
<name>A0A177AQY2_9BILA</name>
<reference evidence="1 2" key="1">
    <citation type="submission" date="2016-04" db="EMBL/GenBank/DDBJ databases">
        <title>The genome of Intoshia linei affirms orthonectids as highly simplified spiralians.</title>
        <authorList>
            <person name="Mikhailov K.V."/>
            <person name="Slusarev G.S."/>
            <person name="Nikitin M.A."/>
            <person name="Logacheva M.D."/>
            <person name="Penin A."/>
            <person name="Aleoshin V."/>
            <person name="Panchin Y.V."/>
        </authorList>
    </citation>
    <scope>NUCLEOTIDE SEQUENCE [LARGE SCALE GENOMIC DNA]</scope>
    <source>
        <strain evidence="1">Intl2013</strain>
        <tissue evidence="1">Whole animal</tissue>
    </source>
</reference>
<dbReference type="AlphaFoldDB" id="A0A177AQY2"/>
<sequence>MDSIKNPSFCEEKKMADMNDLNELIFKIILTKFNLISRKR</sequence>
<protein>
    <submittedName>
        <fullName evidence="1">Uncharacterized protein</fullName>
    </submittedName>
</protein>
<dbReference type="EMBL" id="LWCA01001854">
    <property type="protein sequence ID" value="OAF64416.1"/>
    <property type="molecule type" value="Genomic_DNA"/>
</dbReference>